<reference evidence="2" key="2">
    <citation type="submission" date="2023-07" db="EMBL/GenBank/DDBJ databases">
        <authorList>
            <person name="Aydin F."/>
            <person name="Tarhane S."/>
            <person name="Saticioglu I.B."/>
            <person name="Karakaya E."/>
            <person name="Abay S."/>
            <person name="Guran O."/>
            <person name="Bozkurt E."/>
            <person name="Uzum N."/>
            <person name="Olgun K."/>
            <person name="Jablonski D."/>
        </authorList>
    </citation>
    <scope>NUCLEOTIDE SEQUENCE</scope>
    <source>
        <strain evidence="2">Faydin-H75</strain>
    </source>
</reference>
<accession>A0AA90PXD5</accession>
<evidence type="ECO:0000259" key="1">
    <source>
        <dbReference type="Pfam" id="PF17792"/>
    </source>
</evidence>
<protein>
    <submittedName>
        <fullName evidence="3">Thiamine-phosphate pyrophosphorylase</fullName>
    </submittedName>
</protein>
<gene>
    <name evidence="2" type="ORF">Q5I04_00790</name>
    <name evidence="3" type="ORF">Q5I06_00790</name>
</gene>
<dbReference type="AlphaFoldDB" id="A0AA90PXD5"/>
<sequence length="140" mass="16739">MEETTKGVYRILDANLNRLKEGIRVVEDTARYLHNDEDIALSLKNLRHKAKLKNFNSLLRHRDSIQDVLKKTISSEINRDELSKIVLANFKRAQESSRVLEEYLKHRELFEFGESEVFKCIRYELYELEKKFILKYFEGK</sequence>
<organism evidence="3 4">
    <name type="scientific">Helicobacter cappadocius</name>
    <dbReference type="NCBI Taxonomy" id="3063998"/>
    <lineage>
        <taxon>Bacteria</taxon>
        <taxon>Pseudomonadati</taxon>
        <taxon>Campylobacterota</taxon>
        <taxon>Epsilonproteobacteria</taxon>
        <taxon>Campylobacterales</taxon>
        <taxon>Helicobacteraceae</taxon>
        <taxon>Helicobacter</taxon>
    </lineage>
</organism>
<dbReference type="RefSeq" id="WP_305516297.1">
    <property type="nucleotide sequence ID" value="NZ_JAUPEV010000001.1"/>
</dbReference>
<dbReference type="EMBL" id="JAUYZK010000001">
    <property type="protein sequence ID" value="MDP2538323.1"/>
    <property type="molecule type" value="Genomic_DNA"/>
</dbReference>
<keyword evidence="5" id="KW-1185">Reference proteome</keyword>
<dbReference type="InterPro" id="IPR041397">
    <property type="entry name" value="ThiD2"/>
</dbReference>
<dbReference type="EMBL" id="JAUPEV010000001">
    <property type="protein sequence ID" value="MDO7252456.1"/>
    <property type="molecule type" value="Genomic_DNA"/>
</dbReference>
<proteinExistence type="predicted"/>
<dbReference type="Proteomes" id="UP001240777">
    <property type="component" value="Unassembled WGS sequence"/>
</dbReference>
<dbReference type="Pfam" id="PF17792">
    <property type="entry name" value="ThiD2"/>
    <property type="match status" value="1"/>
</dbReference>
<evidence type="ECO:0000313" key="4">
    <source>
        <dbReference type="Proteomes" id="UP001177258"/>
    </source>
</evidence>
<reference evidence="3 5" key="1">
    <citation type="submission" date="2023-07" db="EMBL/GenBank/DDBJ databases">
        <title>Unpublished Manusciprt.</title>
        <authorList>
            <person name="Aydin F."/>
            <person name="Tarhane S."/>
            <person name="Saticioglu I.B."/>
            <person name="Karakaya E."/>
            <person name="Abay S."/>
            <person name="Guran O."/>
            <person name="Bozkurt E."/>
            <person name="Uzum N."/>
            <person name="Olgun K."/>
            <person name="Jablonski D."/>
        </authorList>
    </citation>
    <scope>NUCLEOTIDE SEQUENCE</scope>
    <source>
        <strain evidence="5">faydin-H75</strain>
        <strain evidence="3">Faydin-H76</strain>
    </source>
</reference>
<feature type="domain" description="ThiD2" evidence="1">
    <location>
        <begin position="10"/>
        <end position="131"/>
    </location>
</feature>
<dbReference type="Proteomes" id="UP001177258">
    <property type="component" value="Unassembled WGS sequence"/>
</dbReference>
<evidence type="ECO:0000313" key="5">
    <source>
        <dbReference type="Proteomes" id="UP001240777"/>
    </source>
</evidence>
<comment type="caution">
    <text evidence="3">The sequence shown here is derived from an EMBL/GenBank/DDBJ whole genome shotgun (WGS) entry which is preliminary data.</text>
</comment>
<name>A0AA90PXD5_9HELI</name>
<evidence type="ECO:0000313" key="3">
    <source>
        <dbReference type="EMBL" id="MDP2538323.1"/>
    </source>
</evidence>
<evidence type="ECO:0000313" key="2">
    <source>
        <dbReference type="EMBL" id="MDO7252456.1"/>
    </source>
</evidence>
<reference evidence="2 4" key="3">
    <citation type="journal article" date="2024" name="Syst. Appl. Microbiol.">
        <title>Helicobacter cappadocius sp. nov., from lizards: The first psychrotrophic Helicobacter species.</title>
        <authorList>
            <person name="Aydin F."/>
            <person name="Tarhane S."/>
            <person name="Karakaya E."/>
            <person name="Abay S."/>
            <person name="Kayman T."/>
            <person name="Guran O."/>
            <person name="Bozkurt E."/>
            <person name="Uzum N."/>
            <person name="Avci A."/>
            <person name="Olgun K."/>
            <person name="Jablonski D."/>
            <person name="Guran C."/>
            <person name="Burcin Saticioglu I."/>
        </authorList>
    </citation>
    <scope>NUCLEOTIDE SEQUENCE [LARGE SCALE GENOMIC DNA]</scope>
    <source>
        <strain evidence="2">Faydin-H75</strain>
        <strain evidence="4">faydin-H76</strain>
    </source>
</reference>